<dbReference type="GO" id="GO:0005615">
    <property type="term" value="C:extracellular space"/>
    <property type="evidence" value="ECO:0007669"/>
    <property type="project" value="TreeGrafter"/>
</dbReference>
<dbReference type="Gene3D" id="3.15.10.30">
    <property type="entry name" value="Haemolymph juvenile hormone binding protein"/>
    <property type="match status" value="1"/>
</dbReference>
<reference evidence="4" key="2">
    <citation type="submission" date="2024-08" db="UniProtKB">
        <authorList>
            <consortium name="EnsemblMetazoa"/>
        </authorList>
    </citation>
    <scope>IDENTIFICATION</scope>
</reference>
<dbReference type="Proteomes" id="UP000019118">
    <property type="component" value="Unassembled WGS sequence"/>
</dbReference>
<dbReference type="InterPro" id="IPR010562">
    <property type="entry name" value="Haemolymph_juvenile_hormone-bd"/>
</dbReference>
<dbReference type="InterPro" id="IPR038606">
    <property type="entry name" value="To_sf"/>
</dbReference>
<evidence type="ECO:0000313" key="5">
    <source>
        <dbReference type="Proteomes" id="UP000019118"/>
    </source>
</evidence>
<dbReference type="PANTHER" id="PTHR11008:SF32">
    <property type="entry name" value="CIRCADIAN CLOCK-CONTROLLED PROTEIN DAYWAKE-RELATED"/>
    <property type="match status" value="1"/>
</dbReference>
<dbReference type="SMART" id="SM00700">
    <property type="entry name" value="JHBP"/>
    <property type="match status" value="1"/>
</dbReference>
<organism evidence="4 5">
    <name type="scientific">Dendroctonus ponderosae</name>
    <name type="common">Mountain pine beetle</name>
    <dbReference type="NCBI Taxonomy" id="77166"/>
    <lineage>
        <taxon>Eukaryota</taxon>
        <taxon>Metazoa</taxon>
        <taxon>Ecdysozoa</taxon>
        <taxon>Arthropoda</taxon>
        <taxon>Hexapoda</taxon>
        <taxon>Insecta</taxon>
        <taxon>Pterygota</taxon>
        <taxon>Neoptera</taxon>
        <taxon>Endopterygota</taxon>
        <taxon>Coleoptera</taxon>
        <taxon>Polyphaga</taxon>
        <taxon>Cucujiformia</taxon>
        <taxon>Curculionidae</taxon>
        <taxon>Scolytinae</taxon>
        <taxon>Dendroctonus</taxon>
    </lineage>
</organism>
<comment type="similarity">
    <text evidence="3">Belongs to the TO family.</text>
</comment>
<dbReference type="PANTHER" id="PTHR11008">
    <property type="entry name" value="PROTEIN TAKEOUT-LIKE PROTEIN"/>
    <property type="match status" value="1"/>
</dbReference>
<dbReference type="GO" id="GO:0007623">
    <property type="term" value="P:circadian rhythm"/>
    <property type="evidence" value="ECO:0007669"/>
    <property type="project" value="UniProtKB-ARBA"/>
</dbReference>
<keyword evidence="5" id="KW-1185">Reference proteome</keyword>
<reference evidence="5" key="1">
    <citation type="journal article" date="2013" name="Genome Biol.">
        <title>Draft genome of the mountain pine beetle, Dendroctonus ponderosae Hopkins, a major forest pest.</title>
        <authorList>
            <person name="Keeling C.I."/>
            <person name="Yuen M.M."/>
            <person name="Liao N.Y."/>
            <person name="Docking T.R."/>
            <person name="Chan S.K."/>
            <person name="Taylor G.A."/>
            <person name="Palmquist D.L."/>
            <person name="Jackman S.D."/>
            <person name="Nguyen A."/>
            <person name="Li M."/>
            <person name="Henderson H."/>
            <person name="Janes J.K."/>
            <person name="Zhao Y."/>
            <person name="Pandoh P."/>
            <person name="Moore R."/>
            <person name="Sperling F.A."/>
            <person name="Huber D.P."/>
            <person name="Birol I."/>
            <person name="Jones S.J."/>
            <person name="Bohlmann J."/>
        </authorList>
    </citation>
    <scope>NUCLEOTIDE SEQUENCE</scope>
</reference>
<dbReference type="Pfam" id="PF06585">
    <property type="entry name" value="JHBP"/>
    <property type="match status" value="1"/>
</dbReference>
<sequence>MRVLKLCYSMLICGCSRPWIKMKIIVYLVSLGFAVTSTESKKVASYISPCKKADPNFCECAVKQANDAVPHLIDGDKEHKIPKLDPLKLSKLELNSGANLKLTLTDLTIVGLNTFHATKIELHDNYVLLEHTLSKIVLTGKYTISGQIMVLPITGSGPIEISFFDLQFFDKYFYELYKKPDGKQYPKRTGLEINVTARDAKFHLDNLFNGNKQLGDNMNKLLNENPQEVLRDLGFPIAKEVAGLMVGSVVDAIVTDVPFDELFLP</sequence>
<dbReference type="AlphaFoldDB" id="A0AAR5Q0L2"/>
<name>A0AAR5Q0L2_DENPD</name>
<evidence type="ECO:0000313" key="4">
    <source>
        <dbReference type="EnsemblMetazoa" id="XP_019766784.1"/>
    </source>
</evidence>
<dbReference type="EnsemblMetazoa" id="XM_019911225.1">
    <property type="protein sequence ID" value="XP_019766784.1"/>
    <property type="gene ID" value="LOC109542146"/>
</dbReference>
<keyword evidence="1" id="KW-0732">Signal</keyword>
<evidence type="ECO:0000256" key="2">
    <source>
        <dbReference type="ARBA" id="ARBA00023108"/>
    </source>
</evidence>
<protein>
    <submittedName>
        <fullName evidence="4">Uncharacterized protein</fullName>
    </submittedName>
</protein>
<accession>A0AAR5Q0L2</accession>
<proteinExistence type="inferred from homology"/>
<evidence type="ECO:0000256" key="3">
    <source>
        <dbReference type="ARBA" id="ARBA00060902"/>
    </source>
</evidence>
<keyword evidence="2" id="KW-0090">Biological rhythms</keyword>
<evidence type="ECO:0000256" key="1">
    <source>
        <dbReference type="ARBA" id="ARBA00022729"/>
    </source>
</evidence>
<dbReference type="FunFam" id="3.15.10.30:FF:000001">
    <property type="entry name" value="Takeout-like protein 1"/>
    <property type="match status" value="1"/>
</dbReference>